<feature type="domain" description="HTH luxR-type" evidence="4">
    <location>
        <begin position="138"/>
        <end position="203"/>
    </location>
</feature>
<evidence type="ECO:0000256" key="2">
    <source>
        <dbReference type="ARBA" id="ARBA00023125"/>
    </source>
</evidence>
<dbReference type="PROSITE" id="PS50110">
    <property type="entry name" value="RESPONSE_REGULATORY"/>
    <property type="match status" value="1"/>
</dbReference>
<dbReference type="CDD" id="cd17535">
    <property type="entry name" value="REC_NarL-like"/>
    <property type="match status" value="1"/>
</dbReference>
<dbReference type="Pfam" id="PF00072">
    <property type="entry name" value="Response_reg"/>
    <property type="match status" value="1"/>
</dbReference>
<evidence type="ECO:0000256" key="1">
    <source>
        <dbReference type="ARBA" id="ARBA00022553"/>
    </source>
</evidence>
<proteinExistence type="predicted"/>
<dbReference type="InterPro" id="IPR058245">
    <property type="entry name" value="NreC/VraR/RcsB-like_REC"/>
</dbReference>
<dbReference type="EMBL" id="FOWX01000024">
    <property type="protein sequence ID" value="SFP91934.1"/>
    <property type="molecule type" value="Genomic_DNA"/>
</dbReference>
<dbReference type="GO" id="GO:0003677">
    <property type="term" value="F:DNA binding"/>
    <property type="evidence" value="ECO:0007669"/>
    <property type="project" value="UniProtKB-KW"/>
</dbReference>
<dbReference type="SMART" id="SM00448">
    <property type="entry name" value="REC"/>
    <property type="match status" value="1"/>
</dbReference>
<name>A0A1I5U9I0_9PSED</name>
<organism evidence="6 7">
    <name type="scientific">Pseudomonas borbori</name>
    <dbReference type="NCBI Taxonomy" id="289003"/>
    <lineage>
        <taxon>Bacteria</taxon>
        <taxon>Pseudomonadati</taxon>
        <taxon>Pseudomonadota</taxon>
        <taxon>Gammaproteobacteria</taxon>
        <taxon>Pseudomonadales</taxon>
        <taxon>Pseudomonadaceae</taxon>
        <taxon>Pseudomonas</taxon>
    </lineage>
</organism>
<evidence type="ECO:0000259" key="5">
    <source>
        <dbReference type="PROSITE" id="PS50110"/>
    </source>
</evidence>
<dbReference type="OrthoDB" id="9796655at2"/>
<dbReference type="Proteomes" id="UP000198784">
    <property type="component" value="Unassembled WGS sequence"/>
</dbReference>
<evidence type="ECO:0000313" key="7">
    <source>
        <dbReference type="Proteomes" id="UP000198784"/>
    </source>
</evidence>
<dbReference type="PROSITE" id="PS50043">
    <property type="entry name" value="HTH_LUXR_2"/>
    <property type="match status" value="1"/>
</dbReference>
<dbReference type="GO" id="GO:0000160">
    <property type="term" value="P:phosphorelay signal transduction system"/>
    <property type="evidence" value="ECO:0007669"/>
    <property type="project" value="InterPro"/>
</dbReference>
<dbReference type="InterPro" id="IPR036388">
    <property type="entry name" value="WH-like_DNA-bd_sf"/>
</dbReference>
<sequence length="205" mass="22215">MTALCTALPDQLRLLLVDDHRIFLDGLSLALAPLCPDLQIQTAQNAGEAEACLRRHDFDLILLDLRLPDVAGLELLQRWQQQGRLTPVAILSASDSNLDVQAALTAGALGFIPKSANSDDLRQAVTRVLLGETLPAPAAGEKPPLTPRQSQILLLLADGLPNKAISRQLGVSEDTIKTHLKTLFQELDVHTRTACVSAARQRGWL</sequence>
<dbReference type="STRING" id="289003.SAMN05216190_12449"/>
<dbReference type="InterPro" id="IPR051015">
    <property type="entry name" value="EvgA-like"/>
</dbReference>
<evidence type="ECO:0000313" key="6">
    <source>
        <dbReference type="EMBL" id="SFP91934.1"/>
    </source>
</evidence>
<reference evidence="7" key="1">
    <citation type="submission" date="2016-10" db="EMBL/GenBank/DDBJ databases">
        <authorList>
            <person name="Varghese N."/>
            <person name="Submissions S."/>
        </authorList>
    </citation>
    <scope>NUCLEOTIDE SEQUENCE [LARGE SCALE GENOMIC DNA]</scope>
    <source>
        <strain evidence="7">DSM 17834</strain>
    </source>
</reference>
<dbReference type="Gene3D" id="3.40.50.2300">
    <property type="match status" value="1"/>
</dbReference>
<accession>A0A1I5U9I0</accession>
<dbReference type="SUPFAM" id="SSF46894">
    <property type="entry name" value="C-terminal effector domain of the bipartite response regulators"/>
    <property type="match status" value="1"/>
</dbReference>
<dbReference type="CDD" id="cd06170">
    <property type="entry name" value="LuxR_C_like"/>
    <property type="match status" value="1"/>
</dbReference>
<dbReference type="PRINTS" id="PR00038">
    <property type="entry name" value="HTHLUXR"/>
</dbReference>
<keyword evidence="1 3" id="KW-0597">Phosphoprotein</keyword>
<dbReference type="Gene3D" id="1.10.10.10">
    <property type="entry name" value="Winged helix-like DNA-binding domain superfamily/Winged helix DNA-binding domain"/>
    <property type="match status" value="1"/>
</dbReference>
<keyword evidence="7" id="KW-1185">Reference proteome</keyword>
<feature type="domain" description="Response regulatory" evidence="5">
    <location>
        <begin position="13"/>
        <end position="129"/>
    </location>
</feature>
<dbReference type="PANTHER" id="PTHR45566">
    <property type="entry name" value="HTH-TYPE TRANSCRIPTIONAL REGULATOR YHJB-RELATED"/>
    <property type="match status" value="1"/>
</dbReference>
<dbReference type="SUPFAM" id="SSF52172">
    <property type="entry name" value="CheY-like"/>
    <property type="match status" value="1"/>
</dbReference>
<dbReference type="GO" id="GO:0006355">
    <property type="term" value="P:regulation of DNA-templated transcription"/>
    <property type="evidence" value="ECO:0007669"/>
    <property type="project" value="InterPro"/>
</dbReference>
<feature type="modified residue" description="4-aspartylphosphate" evidence="3">
    <location>
        <position position="64"/>
    </location>
</feature>
<dbReference type="InterPro" id="IPR011006">
    <property type="entry name" value="CheY-like_superfamily"/>
</dbReference>
<evidence type="ECO:0000259" key="4">
    <source>
        <dbReference type="PROSITE" id="PS50043"/>
    </source>
</evidence>
<dbReference type="RefSeq" id="WP_090503116.1">
    <property type="nucleotide sequence ID" value="NZ_FOWX01000024.1"/>
</dbReference>
<dbReference type="PANTHER" id="PTHR45566:SF2">
    <property type="entry name" value="NARL SUBFAMILY"/>
    <property type="match status" value="1"/>
</dbReference>
<evidence type="ECO:0000256" key="3">
    <source>
        <dbReference type="PROSITE-ProRule" id="PRU00169"/>
    </source>
</evidence>
<dbReference type="InterPro" id="IPR001789">
    <property type="entry name" value="Sig_transdc_resp-reg_receiver"/>
</dbReference>
<dbReference type="SMART" id="SM00421">
    <property type="entry name" value="HTH_LUXR"/>
    <property type="match status" value="1"/>
</dbReference>
<protein>
    <submittedName>
        <fullName evidence="6">Two component transcriptional regulator, LuxR family</fullName>
    </submittedName>
</protein>
<dbReference type="AlphaFoldDB" id="A0A1I5U9I0"/>
<gene>
    <name evidence="6" type="ORF">SAMN05216190_12449</name>
</gene>
<dbReference type="InterPro" id="IPR016032">
    <property type="entry name" value="Sig_transdc_resp-reg_C-effctor"/>
</dbReference>
<dbReference type="InterPro" id="IPR000792">
    <property type="entry name" value="Tscrpt_reg_LuxR_C"/>
</dbReference>
<keyword evidence="2" id="KW-0238">DNA-binding</keyword>
<dbReference type="Pfam" id="PF00196">
    <property type="entry name" value="GerE"/>
    <property type="match status" value="1"/>
</dbReference>